<dbReference type="AlphaFoldDB" id="L1JV37"/>
<dbReference type="HOGENOM" id="CLU_1104513_0_0_1"/>
<dbReference type="EnsemblProtists" id="EKX52184">
    <property type="protein sequence ID" value="EKX52184"/>
    <property type="gene ID" value="GUITHDRAFT_133903"/>
</dbReference>
<organism evidence="1">
    <name type="scientific">Guillardia theta (strain CCMP2712)</name>
    <name type="common">Cryptophyte</name>
    <dbReference type="NCBI Taxonomy" id="905079"/>
    <lineage>
        <taxon>Eukaryota</taxon>
        <taxon>Cryptophyceae</taxon>
        <taxon>Pyrenomonadales</taxon>
        <taxon>Geminigeraceae</taxon>
        <taxon>Guillardia</taxon>
    </lineage>
</organism>
<reference evidence="1 3" key="1">
    <citation type="journal article" date="2012" name="Nature">
        <title>Algal genomes reveal evolutionary mosaicism and the fate of nucleomorphs.</title>
        <authorList>
            <consortium name="DOE Joint Genome Institute"/>
            <person name="Curtis B.A."/>
            <person name="Tanifuji G."/>
            <person name="Burki F."/>
            <person name="Gruber A."/>
            <person name="Irimia M."/>
            <person name="Maruyama S."/>
            <person name="Arias M.C."/>
            <person name="Ball S.G."/>
            <person name="Gile G.H."/>
            <person name="Hirakawa Y."/>
            <person name="Hopkins J.F."/>
            <person name="Kuo A."/>
            <person name="Rensing S.A."/>
            <person name="Schmutz J."/>
            <person name="Symeonidi A."/>
            <person name="Elias M."/>
            <person name="Eveleigh R.J."/>
            <person name="Herman E.K."/>
            <person name="Klute M.J."/>
            <person name="Nakayama T."/>
            <person name="Obornik M."/>
            <person name="Reyes-Prieto A."/>
            <person name="Armbrust E.V."/>
            <person name="Aves S.J."/>
            <person name="Beiko R.G."/>
            <person name="Coutinho P."/>
            <person name="Dacks J.B."/>
            <person name="Durnford D.G."/>
            <person name="Fast N.M."/>
            <person name="Green B.R."/>
            <person name="Grisdale C.J."/>
            <person name="Hempel F."/>
            <person name="Henrissat B."/>
            <person name="Hoppner M.P."/>
            <person name="Ishida K."/>
            <person name="Kim E."/>
            <person name="Koreny L."/>
            <person name="Kroth P.G."/>
            <person name="Liu Y."/>
            <person name="Malik S.B."/>
            <person name="Maier U.G."/>
            <person name="McRose D."/>
            <person name="Mock T."/>
            <person name="Neilson J.A."/>
            <person name="Onodera N.T."/>
            <person name="Poole A.M."/>
            <person name="Pritham E.J."/>
            <person name="Richards T.A."/>
            <person name="Rocap G."/>
            <person name="Roy S.W."/>
            <person name="Sarai C."/>
            <person name="Schaack S."/>
            <person name="Shirato S."/>
            <person name="Slamovits C.H."/>
            <person name="Spencer D.F."/>
            <person name="Suzuki S."/>
            <person name="Worden A.Z."/>
            <person name="Zauner S."/>
            <person name="Barry K."/>
            <person name="Bell C."/>
            <person name="Bharti A.K."/>
            <person name="Crow J.A."/>
            <person name="Grimwood J."/>
            <person name="Kramer R."/>
            <person name="Lindquist E."/>
            <person name="Lucas S."/>
            <person name="Salamov A."/>
            <person name="McFadden G.I."/>
            <person name="Lane C.E."/>
            <person name="Keeling P.J."/>
            <person name="Gray M.W."/>
            <person name="Grigoriev I.V."/>
            <person name="Archibald J.M."/>
        </authorList>
    </citation>
    <scope>NUCLEOTIDE SEQUENCE</scope>
    <source>
        <strain evidence="1 3">CCMP2712</strain>
    </source>
</reference>
<dbReference type="Proteomes" id="UP000011087">
    <property type="component" value="Unassembled WGS sequence"/>
</dbReference>
<dbReference type="KEGG" id="gtt:GUITHDRAFT_133903"/>
<proteinExistence type="predicted"/>
<dbReference type="EMBL" id="JH992973">
    <property type="protein sequence ID" value="EKX52184.1"/>
    <property type="molecule type" value="Genomic_DNA"/>
</dbReference>
<name>L1JV37_GUITC</name>
<evidence type="ECO:0000313" key="2">
    <source>
        <dbReference type="EnsemblProtists" id="EKX52184"/>
    </source>
</evidence>
<sequence length="252" mass="27696">MDGRGESSDQRSSTLQVQGRGLPVIEPLQDYSSGYKAVPYLKPLGMVFEQAPVLRRVRPQGAFMVPMEETNRRPYVVQPLAQRQVGSFRAAPPLDDGLRQKEISDILAIIRDSAELRSDFERSSFVGSKELSFLRAMVQCKRHIYGAESRAGGEMAPRRKWAEENHDWATARFAGRKYYGKDKKTDGMPDISNMFGMSQSATRAAEGASVAQKAAQIVAEQAPASAPSQGDEVESGAACGQCYREGADREDA</sequence>
<dbReference type="PaxDb" id="55529-EKX52184"/>
<gene>
    <name evidence="1" type="ORF">GUITHDRAFT_133903</name>
</gene>
<evidence type="ECO:0000313" key="3">
    <source>
        <dbReference type="Proteomes" id="UP000011087"/>
    </source>
</evidence>
<reference evidence="2" key="3">
    <citation type="submission" date="2016-03" db="UniProtKB">
        <authorList>
            <consortium name="EnsemblProtists"/>
        </authorList>
    </citation>
    <scope>IDENTIFICATION</scope>
</reference>
<reference evidence="3" key="2">
    <citation type="submission" date="2012-11" db="EMBL/GenBank/DDBJ databases">
        <authorList>
            <person name="Kuo A."/>
            <person name="Curtis B.A."/>
            <person name="Tanifuji G."/>
            <person name="Burki F."/>
            <person name="Gruber A."/>
            <person name="Irimia M."/>
            <person name="Maruyama S."/>
            <person name="Arias M.C."/>
            <person name="Ball S.G."/>
            <person name="Gile G.H."/>
            <person name="Hirakawa Y."/>
            <person name="Hopkins J.F."/>
            <person name="Rensing S.A."/>
            <person name="Schmutz J."/>
            <person name="Symeonidi A."/>
            <person name="Elias M."/>
            <person name="Eveleigh R.J."/>
            <person name="Herman E.K."/>
            <person name="Klute M.J."/>
            <person name="Nakayama T."/>
            <person name="Obornik M."/>
            <person name="Reyes-Prieto A."/>
            <person name="Armbrust E.V."/>
            <person name="Aves S.J."/>
            <person name="Beiko R.G."/>
            <person name="Coutinho P."/>
            <person name="Dacks J.B."/>
            <person name="Durnford D.G."/>
            <person name="Fast N.M."/>
            <person name="Green B.R."/>
            <person name="Grisdale C."/>
            <person name="Hempe F."/>
            <person name="Henrissat B."/>
            <person name="Hoppner M.P."/>
            <person name="Ishida K.-I."/>
            <person name="Kim E."/>
            <person name="Koreny L."/>
            <person name="Kroth P.G."/>
            <person name="Liu Y."/>
            <person name="Malik S.-B."/>
            <person name="Maier U.G."/>
            <person name="McRose D."/>
            <person name="Mock T."/>
            <person name="Neilson J.A."/>
            <person name="Onodera N.T."/>
            <person name="Poole A.M."/>
            <person name="Pritham E.J."/>
            <person name="Richards T.A."/>
            <person name="Rocap G."/>
            <person name="Roy S.W."/>
            <person name="Sarai C."/>
            <person name="Schaack S."/>
            <person name="Shirato S."/>
            <person name="Slamovits C.H."/>
            <person name="Spencer D.F."/>
            <person name="Suzuki S."/>
            <person name="Worden A.Z."/>
            <person name="Zauner S."/>
            <person name="Barry K."/>
            <person name="Bell C."/>
            <person name="Bharti A.K."/>
            <person name="Crow J.A."/>
            <person name="Grimwood J."/>
            <person name="Kramer R."/>
            <person name="Lindquist E."/>
            <person name="Lucas S."/>
            <person name="Salamov A."/>
            <person name="McFadden G.I."/>
            <person name="Lane C.E."/>
            <person name="Keeling P.J."/>
            <person name="Gray M.W."/>
            <person name="Grigoriev I.V."/>
            <person name="Archibald J.M."/>
        </authorList>
    </citation>
    <scope>NUCLEOTIDE SEQUENCE</scope>
    <source>
        <strain evidence="3">CCMP2712</strain>
    </source>
</reference>
<protein>
    <submittedName>
        <fullName evidence="1 2">Uncharacterized protein</fullName>
    </submittedName>
</protein>
<dbReference type="RefSeq" id="XP_005839164.1">
    <property type="nucleotide sequence ID" value="XM_005839107.1"/>
</dbReference>
<accession>L1JV37</accession>
<dbReference type="GeneID" id="17309043"/>
<keyword evidence="3" id="KW-1185">Reference proteome</keyword>
<evidence type="ECO:0000313" key="1">
    <source>
        <dbReference type="EMBL" id="EKX52184.1"/>
    </source>
</evidence>